<feature type="domain" description="TGS" evidence="1">
    <location>
        <begin position="307"/>
        <end position="380"/>
    </location>
</feature>
<sequence>MPANLPAEARAKWLKVLEAKTPEEKLKALEEFISATPKHKGTENLIHWARRRMAQLRREIELRKEKERSRGGGGLRIYVEKSGDVQLAVIGPPLSGKSALLKCLTDANVEPDLIPYSTIEPVPGMFIEGNVYFQLVKAPSVSLGKDSDLNNITLSIMRNADGVLMVLNCLNGDVRQQFDAISKMALDDGIYLVKPRGIVRVEPKTGMGVQVIGKLLNATHSDVVKLLTGYRIYGAIVYIDGEATLDDIEDALIRSPAYKPTILILNNHHLCGKVDLTDLRIPIIPAKLDECVIDRVKLSETILRHLDLIKVYTKEPWASKPTDKPFILKRGSTVGDLAQRIHSELYRNFKYARIWSPTGFHRRVGLNYVLNDGDIVEIHA</sequence>
<dbReference type="RefSeq" id="WP_012186033.1">
    <property type="nucleotide sequence ID" value="NC_009954.1"/>
</dbReference>
<dbReference type="OrthoDB" id="372125at2157"/>
<dbReference type="Gene3D" id="3.10.20.30">
    <property type="match status" value="1"/>
</dbReference>
<dbReference type="PANTHER" id="PTHR43127">
    <property type="entry name" value="DEVELOPMENTALLY-REGULATED GTP-BINDING PROTEIN 2"/>
    <property type="match status" value="1"/>
</dbReference>
<dbReference type="eggNOG" id="arCOG00358">
    <property type="taxonomic scope" value="Archaea"/>
</dbReference>
<evidence type="ECO:0000259" key="1">
    <source>
        <dbReference type="PROSITE" id="PS51880"/>
    </source>
</evidence>
<dbReference type="Pfam" id="PF02824">
    <property type="entry name" value="TGS"/>
    <property type="match status" value="1"/>
</dbReference>
<dbReference type="EMBL" id="CP000852">
    <property type="protein sequence ID" value="ABW01814.1"/>
    <property type="molecule type" value="Genomic_DNA"/>
</dbReference>
<gene>
    <name evidence="2" type="ordered locus">Cmaq_0982</name>
</gene>
<reference evidence="2 3" key="1">
    <citation type="submission" date="2007-10" db="EMBL/GenBank/DDBJ databases">
        <title>Complete sequence of Caldivirga maquilingensis IC-167.</title>
        <authorList>
            <consortium name="US DOE Joint Genome Institute"/>
            <person name="Copeland A."/>
            <person name="Lucas S."/>
            <person name="Lapidus A."/>
            <person name="Barry K."/>
            <person name="Glavina del Rio T."/>
            <person name="Dalin E."/>
            <person name="Tice H."/>
            <person name="Pitluck S."/>
            <person name="Saunders E."/>
            <person name="Brettin T."/>
            <person name="Bruce D."/>
            <person name="Detter J.C."/>
            <person name="Han C."/>
            <person name="Schmutz J."/>
            <person name="Larimer F."/>
            <person name="Land M."/>
            <person name="Hauser L."/>
            <person name="Kyrpides N."/>
            <person name="Ivanova N."/>
            <person name="Biddle J.F."/>
            <person name="Zhang Z."/>
            <person name="Fitz-Gibbon S.T."/>
            <person name="Lowe T.M."/>
            <person name="Saltikov C."/>
            <person name="House C.H."/>
            <person name="Richardson P."/>
        </authorList>
    </citation>
    <scope>NUCLEOTIDE SEQUENCE [LARGE SCALE GENOMIC DNA]</scope>
    <source>
        <strain evidence="3">ATCC 700844 / DSM 13496 / JCM 10307 / IC-167</strain>
    </source>
</reference>
<dbReference type="InterPro" id="IPR027417">
    <property type="entry name" value="P-loop_NTPase"/>
</dbReference>
<evidence type="ECO:0000313" key="2">
    <source>
        <dbReference type="EMBL" id="ABW01814.1"/>
    </source>
</evidence>
<dbReference type="STRING" id="397948.Cmaq_0982"/>
<dbReference type="AlphaFoldDB" id="A8MDF8"/>
<dbReference type="GO" id="GO:0005525">
    <property type="term" value="F:GTP binding"/>
    <property type="evidence" value="ECO:0007669"/>
    <property type="project" value="InterPro"/>
</dbReference>
<dbReference type="GO" id="GO:0003924">
    <property type="term" value="F:GTPase activity"/>
    <property type="evidence" value="ECO:0007669"/>
    <property type="project" value="InterPro"/>
</dbReference>
<dbReference type="HOGENOM" id="CLU_044997_0_1_2"/>
<protein>
    <submittedName>
        <fullName evidence="2">TGS domain protein</fullName>
    </submittedName>
</protein>
<dbReference type="InterPro" id="IPR004095">
    <property type="entry name" value="TGS"/>
</dbReference>
<dbReference type="PRINTS" id="PR00326">
    <property type="entry name" value="GTP1OBG"/>
</dbReference>
<dbReference type="GeneID" id="5710227"/>
<accession>A8MDF8</accession>
<evidence type="ECO:0000313" key="3">
    <source>
        <dbReference type="Proteomes" id="UP000001137"/>
    </source>
</evidence>
<dbReference type="PROSITE" id="PS51880">
    <property type="entry name" value="TGS"/>
    <property type="match status" value="1"/>
</dbReference>
<dbReference type="Proteomes" id="UP000001137">
    <property type="component" value="Chromosome"/>
</dbReference>
<keyword evidence="3" id="KW-1185">Reference proteome</keyword>
<dbReference type="KEGG" id="cma:Cmaq_0982"/>
<dbReference type="Pfam" id="PF01926">
    <property type="entry name" value="MMR_HSR1"/>
    <property type="match status" value="1"/>
</dbReference>
<dbReference type="InterPro" id="IPR012675">
    <property type="entry name" value="Beta-grasp_dom_sf"/>
</dbReference>
<dbReference type="InterPro" id="IPR006073">
    <property type="entry name" value="GTP-bd"/>
</dbReference>
<organism evidence="2 3">
    <name type="scientific">Caldivirga maquilingensis (strain ATCC 700844 / DSM 13496 / JCM 10307 / IC-167)</name>
    <dbReference type="NCBI Taxonomy" id="397948"/>
    <lineage>
        <taxon>Archaea</taxon>
        <taxon>Thermoproteota</taxon>
        <taxon>Thermoprotei</taxon>
        <taxon>Thermoproteales</taxon>
        <taxon>Thermoproteaceae</taxon>
        <taxon>Caldivirga</taxon>
    </lineage>
</organism>
<proteinExistence type="predicted"/>
<dbReference type="InterPro" id="IPR045001">
    <property type="entry name" value="DRG"/>
</dbReference>
<name>A8MDF8_CALMQ</name>
<dbReference type="InterPro" id="IPR012676">
    <property type="entry name" value="TGS-like"/>
</dbReference>
<dbReference type="SUPFAM" id="SSF81271">
    <property type="entry name" value="TGS-like"/>
    <property type="match status" value="1"/>
</dbReference>
<dbReference type="SUPFAM" id="SSF52540">
    <property type="entry name" value="P-loop containing nucleoside triphosphate hydrolases"/>
    <property type="match status" value="1"/>
</dbReference>
<dbReference type="Gene3D" id="6.10.140.1070">
    <property type="match status" value="1"/>
</dbReference>